<keyword evidence="1" id="KW-0808">Transferase</keyword>
<evidence type="ECO:0000313" key="2">
    <source>
        <dbReference type="Proteomes" id="UP000019109"/>
    </source>
</evidence>
<keyword evidence="1" id="KW-0489">Methyltransferase</keyword>
<dbReference type="EMBL" id="BAVR01000108">
    <property type="protein sequence ID" value="GAE90908.1"/>
    <property type="molecule type" value="Genomic_DNA"/>
</dbReference>
<dbReference type="AlphaFoldDB" id="W4VDQ7"/>
<name>W4VDQ7_9FIRM</name>
<organism evidence="1 2">
    <name type="scientific">Acetivibrio straminisolvens JCM 21531</name>
    <dbReference type="NCBI Taxonomy" id="1294263"/>
    <lineage>
        <taxon>Bacteria</taxon>
        <taxon>Bacillati</taxon>
        <taxon>Bacillota</taxon>
        <taxon>Clostridia</taxon>
        <taxon>Eubacteriales</taxon>
        <taxon>Oscillospiraceae</taxon>
        <taxon>Acetivibrio</taxon>
    </lineage>
</organism>
<keyword evidence="2" id="KW-1185">Reference proteome</keyword>
<sequence>MVAFINGKVDNIMPTLLMITPENSEIKRFRAYQLNNFMQLTMPYLAGFVPKEYDIRLLDEHTEPIIFEKFDLVAITVNTPNAPHVYAISKKVLSNVS</sequence>
<dbReference type="GO" id="GO:0032259">
    <property type="term" value="P:methylation"/>
    <property type="evidence" value="ECO:0007669"/>
    <property type="project" value="UniProtKB-KW"/>
</dbReference>
<reference evidence="1" key="1">
    <citation type="journal article" date="2014" name="Genome Announc.">
        <title>Draft Genome Sequence of Clostridium straminisolvens Strain JCM 21531T, Isolated from a Cellulose-Degrading Bacterial Community.</title>
        <authorList>
            <person name="Yuki M."/>
            <person name="Oshima K."/>
            <person name="Suda W."/>
            <person name="Sakamoto M."/>
            <person name="Kitamura K."/>
            <person name="Iida T."/>
            <person name="Hattori M."/>
            <person name="Ohkuma M."/>
        </authorList>
    </citation>
    <scope>NUCLEOTIDE SEQUENCE [LARGE SCALE GENOMIC DNA]</scope>
    <source>
        <strain evidence="1">JCM 21531</strain>
    </source>
</reference>
<dbReference type="Proteomes" id="UP000019109">
    <property type="component" value="Unassembled WGS sequence"/>
</dbReference>
<accession>W4VDQ7</accession>
<proteinExistence type="predicted"/>
<protein>
    <submittedName>
        <fullName evidence="1">BchE/P-methylase family protein</fullName>
    </submittedName>
</protein>
<dbReference type="STRING" id="1294263.JCM21531_4567"/>
<gene>
    <name evidence="1" type="ORF">JCM21531_4567</name>
</gene>
<comment type="caution">
    <text evidence="1">The sequence shown here is derived from an EMBL/GenBank/DDBJ whole genome shotgun (WGS) entry which is preliminary data.</text>
</comment>
<dbReference type="RefSeq" id="WP_038291461.1">
    <property type="nucleotide sequence ID" value="NZ_BAVR01000108.1"/>
</dbReference>
<evidence type="ECO:0000313" key="1">
    <source>
        <dbReference type="EMBL" id="GAE90908.1"/>
    </source>
</evidence>
<dbReference type="GO" id="GO:0008168">
    <property type="term" value="F:methyltransferase activity"/>
    <property type="evidence" value="ECO:0007669"/>
    <property type="project" value="UniProtKB-KW"/>
</dbReference>